<organism evidence="1 2">
    <name type="scientific">Wansuia hejianensis</name>
    <dbReference type="NCBI Taxonomy" id="2763667"/>
    <lineage>
        <taxon>Bacteria</taxon>
        <taxon>Bacillati</taxon>
        <taxon>Bacillota</taxon>
        <taxon>Clostridia</taxon>
        <taxon>Lachnospirales</taxon>
        <taxon>Lachnospiraceae</taxon>
        <taxon>Wansuia</taxon>
    </lineage>
</organism>
<sequence length="327" mass="35379">MQENVMVISESLVRKHLTPEDAIHCVEETWLEYGRGEVIMPSKITLDMANAGIKGWYNSMPSYIRQTDLAGIKWVGGFEDNPKHGMPFIRAKVLLSDPRTGSLRALVAGDYISDLRTGAQPAIAAKYLAASTDVVTIIGAGNQGYHSLLCMSKILDLKEVRICDLNPAAREQFISRFPDANFKLVSCEDNQTACLGSDIIITVTTANAPLVQESWVKKGALVMTMGSYTEVSEELMRCSDKLVTDHIGQALHRGGFAEMAAKGEITAQSFCAELPDIIAGTKSGRTSSDERILTALIGIGAHDAACAALICRRLEEIGEAVPTVDMA</sequence>
<dbReference type="InterPro" id="IPR036291">
    <property type="entry name" value="NAD(P)-bd_dom_sf"/>
</dbReference>
<dbReference type="PANTHER" id="PTHR13812">
    <property type="entry name" value="KETIMINE REDUCTASE MU-CRYSTALLIN"/>
    <property type="match status" value="1"/>
</dbReference>
<name>A0A7G9GCC0_9FIRM</name>
<accession>A0A7G9GCC0</accession>
<dbReference type="Gene3D" id="3.30.1780.10">
    <property type="entry name" value="ornithine cyclodeaminase, domain 1"/>
    <property type="match status" value="1"/>
</dbReference>
<dbReference type="RefSeq" id="WP_118646371.1">
    <property type="nucleotide sequence ID" value="NZ_CP060635.1"/>
</dbReference>
<dbReference type="PANTHER" id="PTHR13812:SF19">
    <property type="entry name" value="KETIMINE REDUCTASE MU-CRYSTALLIN"/>
    <property type="match status" value="1"/>
</dbReference>
<dbReference type="Gene3D" id="3.40.50.720">
    <property type="entry name" value="NAD(P)-binding Rossmann-like Domain"/>
    <property type="match status" value="1"/>
</dbReference>
<dbReference type="InterPro" id="IPR023401">
    <property type="entry name" value="ODC_N"/>
</dbReference>
<keyword evidence="2" id="KW-1185">Reference proteome</keyword>
<dbReference type="GO" id="GO:0005737">
    <property type="term" value="C:cytoplasm"/>
    <property type="evidence" value="ECO:0007669"/>
    <property type="project" value="TreeGrafter"/>
</dbReference>
<dbReference type="AlphaFoldDB" id="A0A7G9GCC0"/>
<dbReference type="EMBL" id="CP060635">
    <property type="protein sequence ID" value="QNM08452.1"/>
    <property type="molecule type" value="Genomic_DNA"/>
</dbReference>
<dbReference type="Proteomes" id="UP000515860">
    <property type="component" value="Chromosome"/>
</dbReference>
<dbReference type="PIRSF" id="PIRSF001439">
    <property type="entry name" value="CryM"/>
    <property type="match status" value="1"/>
</dbReference>
<gene>
    <name evidence="1" type="ORF">H9Q79_16555</name>
</gene>
<evidence type="ECO:0000313" key="2">
    <source>
        <dbReference type="Proteomes" id="UP000515860"/>
    </source>
</evidence>
<dbReference type="InterPro" id="IPR003462">
    <property type="entry name" value="ODC_Mu_crystall"/>
</dbReference>
<dbReference type="Pfam" id="PF02423">
    <property type="entry name" value="OCD_Mu_crystall"/>
    <property type="match status" value="1"/>
</dbReference>
<proteinExistence type="predicted"/>
<dbReference type="KEGG" id="whj:H9Q79_16555"/>
<evidence type="ECO:0000313" key="1">
    <source>
        <dbReference type="EMBL" id="QNM08452.1"/>
    </source>
</evidence>
<dbReference type="SUPFAM" id="SSF51735">
    <property type="entry name" value="NAD(P)-binding Rossmann-fold domains"/>
    <property type="match status" value="1"/>
</dbReference>
<protein>
    <submittedName>
        <fullName evidence="1">Ornithine cyclodeaminase family protein</fullName>
    </submittedName>
</protein>
<reference evidence="1 2" key="1">
    <citation type="submission" date="2020-08" db="EMBL/GenBank/DDBJ databases">
        <authorList>
            <person name="Liu C."/>
            <person name="Sun Q."/>
        </authorList>
    </citation>
    <scope>NUCLEOTIDE SEQUENCE [LARGE SCALE GENOMIC DNA]</scope>
    <source>
        <strain evidence="1 2">NSJ-29</strain>
    </source>
</reference>